<feature type="region of interest" description="Disordered" evidence="1">
    <location>
        <begin position="625"/>
        <end position="737"/>
    </location>
</feature>
<organism evidence="5 6">
    <name type="scientific">Reinekea marinisedimentorum</name>
    <dbReference type="NCBI Taxonomy" id="230495"/>
    <lineage>
        <taxon>Bacteria</taxon>
        <taxon>Pseudomonadati</taxon>
        <taxon>Pseudomonadota</taxon>
        <taxon>Gammaproteobacteria</taxon>
        <taxon>Oceanospirillales</taxon>
        <taxon>Saccharospirillaceae</taxon>
        <taxon>Reinekea</taxon>
    </lineage>
</organism>
<gene>
    <name evidence="5" type="ORF">BCF53_104153</name>
</gene>
<dbReference type="InterPro" id="IPR036465">
    <property type="entry name" value="vWFA_dom_sf"/>
</dbReference>
<proteinExistence type="predicted"/>
<evidence type="ECO:0000313" key="6">
    <source>
        <dbReference type="Proteomes" id="UP000295793"/>
    </source>
</evidence>
<dbReference type="InterPro" id="IPR051266">
    <property type="entry name" value="CLCR"/>
</dbReference>
<dbReference type="SUPFAM" id="SSF53300">
    <property type="entry name" value="vWA-like"/>
    <property type="match status" value="1"/>
</dbReference>
<comment type="caution">
    <text evidence="5">The sequence shown here is derived from an EMBL/GenBank/DDBJ whole genome shotgun (WGS) entry which is preliminary data.</text>
</comment>
<dbReference type="Pfam" id="PF13768">
    <property type="entry name" value="VWA_3"/>
    <property type="match status" value="1"/>
</dbReference>
<dbReference type="PANTHER" id="PTHR10579">
    <property type="entry name" value="CALCIUM-ACTIVATED CHLORIDE CHANNEL REGULATOR"/>
    <property type="match status" value="1"/>
</dbReference>
<keyword evidence="2" id="KW-0472">Membrane</keyword>
<dbReference type="PROSITE" id="PS50234">
    <property type="entry name" value="VWFA"/>
    <property type="match status" value="1"/>
</dbReference>
<feature type="region of interest" description="Disordered" evidence="1">
    <location>
        <begin position="554"/>
        <end position="574"/>
    </location>
</feature>
<dbReference type="SMART" id="SM00327">
    <property type="entry name" value="VWA"/>
    <property type="match status" value="1"/>
</dbReference>
<feature type="domain" description="VWFA" evidence="4">
    <location>
        <begin position="36"/>
        <end position="220"/>
    </location>
</feature>
<evidence type="ECO:0000259" key="4">
    <source>
        <dbReference type="PROSITE" id="PS50234"/>
    </source>
</evidence>
<feature type="compositionally biased region" description="Acidic residues" evidence="1">
    <location>
        <begin position="638"/>
        <end position="654"/>
    </location>
</feature>
<dbReference type="InterPro" id="IPR002035">
    <property type="entry name" value="VWF_A"/>
</dbReference>
<keyword evidence="3" id="KW-0732">Signal</keyword>
<dbReference type="EMBL" id="SLZR01000004">
    <property type="protein sequence ID" value="TCS42049.1"/>
    <property type="molecule type" value="Genomic_DNA"/>
</dbReference>
<evidence type="ECO:0000256" key="2">
    <source>
        <dbReference type="SAM" id="Phobius"/>
    </source>
</evidence>
<keyword evidence="2" id="KW-1133">Transmembrane helix</keyword>
<keyword evidence="6" id="KW-1185">Reference proteome</keyword>
<feature type="compositionally biased region" description="Acidic residues" evidence="1">
    <location>
        <begin position="709"/>
        <end position="737"/>
    </location>
</feature>
<sequence length="767" mass="84282">MSKHSNYNSGALFRPMAMLLFGWVLCLGATAAQAADIRILLDVSQSMAQHDPENHRREALYQLVDTIPAGDRAAIWTFGQYINLLVPHETVNNSWRRTARAEIQNLGAPATRTNIGGVLEKAAYDFRFPGFENDVEVILITDGEVDIAPNAEVNRVERTRVINQLIPLYRGANAKIHTVALSDDADHDLLKQLSTETGGKYYRVENPEAFVDALFNVSSVSASNSRAATSGSNPAVSAANRFRVDADIEELTVTVKHSSGAAILVAPSGQETSAVAPAKQRWQVYAGMSQVTVSQPEAGEWQVKGVEASEIQQYADIELNWVRPDQSSVAEGASVTLEASLKDNRGRSILMAMPEHINVMMMVEGASVPVHQTDQVIHASLPAEHSMNIREVKLNVDGGTFSRSLTRQLHAIEPYMTEVLMLENAYEWRLYTNRFLDVESLKALALYEQSGQMMSEVFVQHDGGYWYWRLPFDKPDGQYQVKLSGQLIQAAGLRTQLEPEEQLFTLPPMAVPGMIQTQAAAMNRLPLMAETAMTGTEFIKEPMPEFEELQPELTVTEPGDEQASPTAPQGQTQTIPVSEPVSWLTYLLLSVAGALVLGVGYLGYRWFESRRELKSAEPDFLVGEDSLADVGTVPGPDPDLDLDMPDEESPDDLDLSVLQPEPEAAPEPEADTEAEPQSLSDAEIDAIMSDNRPPPPPKNTQAPNPAMEDMLDDTLPEALLDAEEPAPEPETEEEELFDISSIDDDLADLDLALDGDDPFADIDDTKK</sequence>
<feature type="compositionally biased region" description="Acidic residues" evidence="1">
    <location>
        <begin position="664"/>
        <end position="674"/>
    </location>
</feature>
<dbReference type="RefSeq" id="WP_165901833.1">
    <property type="nucleotide sequence ID" value="NZ_SLZR01000004.1"/>
</dbReference>
<protein>
    <submittedName>
        <fullName evidence="5">von Willebrand factor type A domain-containing protein</fullName>
    </submittedName>
</protein>
<dbReference type="Gene3D" id="3.40.50.410">
    <property type="entry name" value="von Willebrand factor, type A domain"/>
    <property type="match status" value="1"/>
</dbReference>
<evidence type="ECO:0000313" key="5">
    <source>
        <dbReference type="EMBL" id="TCS42049.1"/>
    </source>
</evidence>
<dbReference type="PANTHER" id="PTHR10579:SF43">
    <property type="entry name" value="ZINC FINGER (C3HC4-TYPE RING FINGER) FAMILY PROTEIN"/>
    <property type="match status" value="1"/>
</dbReference>
<feature type="chain" id="PRO_5020360805" evidence="3">
    <location>
        <begin position="35"/>
        <end position="767"/>
    </location>
</feature>
<feature type="compositionally biased region" description="Polar residues" evidence="1">
    <location>
        <begin position="563"/>
        <end position="574"/>
    </location>
</feature>
<dbReference type="Proteomes" id="UP000295793">
    <property type="component" value="Unassembled WGS sequence"/>
</dbReference>
<dbReference type="CDD" id="cd00198">
    <property type="entry name" value="vWFA"/>
    <property type="match status" value="1"/>
</dbReference>
<accession>A0A4V2UJZ0</accession>
<reference evidence="5 6" key="1">
    <citation type="submission" date="2019-03" db="EMBL/GenBank/DDBJ databases">
        <title>Genomic Encyclopedia of Archaeal and Bacterial Type Strains, Phase II (KMG-II): from individual species to whole genera.</title>
        <authorList>
            <person name="Goeker M."/>
        </authorList>
    </citation>
    <scope>NUCLEOTIDE SEQUENCE [LARGE SCALE GENOMIC DNA]</scope>
    <source>
        <strain evidence="5 6">DSM 15388</strain>
    </source>
</reference>
<feature type="signal peptide" evidence="3">
    <location>
        <begin position="1"/>
        <end position="34"/>
    </location>
</feature>
<keyword evidence="2" id="KW-0812">Transmembrane</keyword>
<evidence type="ECO:0000256" key="3">
    <source>
        <dbReference type="SAM" id="SignalP"/>
    </source>
</evidence>
<name>A0A4V2UJZ0_9GAMM</name>
<feature type="transmembrane region" description="Helical" evidence="2">
    <location>
        <begin position="583"/>
        <end position="604"/>
    </location>
</feature>
<dbReference type="AlphaFoldDB" id="A0A4V2UJZ0"/>
<evidence type="ECO:0000256" key="1">
    <source>
        <dbReference type="SAM" id="MobiDB-lite"/>
    </source>
</evidence>